<evidence type="ECO:0000256" key="4">
    <source>
        <dbReference type="ARBA" id="ARBA00022679"/>
    </source>
</evidence>
<name>A0A1D2YT11_9BACI</name>
<reference evidence="11 12" key="1">
    <citation type="submission" date="2016-09" db="EMBL/GenBank/DDBJ databases">
        <title>Draft genome sequence for the type strain of Vulcanibacillus modesticaldus BR, a strictly anaerobic, moderately thermophilic, and nitrate-reducing bacterium from deep sea-hydrothermal vents of the Mid-Atlantic Ridge.</title>
        <authorList>
            <person name="Abin C.A."/>
            <person name="Hollibaugh J.T."/>
        </authorList>
    </citation>
    <scope>NUCLEOTIDE SEQUENCE [LARGE SCALE GENOMIC DNA]</scope>
    <source>
        <strain evidence="11 12">BR</strain>
    </source>
</reference>
<accession>A0A1D2YT11</accession>
<evidence type="ECO:0000313" key="11">
    <source>
        <dbReference type="EMBL" id="OEF98844.1"/>
    </source>
</evidence>
<dbReference type="PANTHER" id="PTHR21060:SF3">
    <property type="entry name" value="BUTYRATE KINASE 2-RELATED"/>
    <property type="match status" value="1"/>
</dbReference>
<comment type="similarity">
    <text evidence="2 9 10">Belongs to the acetokinase family.</text>
</comment>
<dbReference type="STRING" id="337097.BHF71_10735"/>
<dbReference type="PROSITE" id="PS01076">
    <property type="entry name" value="ACETATE_KINASE_2"/>
    <property type="match status" value="1"/>
</dbReference>
<keyword evidence="6 9" id="KW-0418">Kinase</keyword>
<gene>
    <name evidence="9" type="primary">buk</name>
    <name evidence="11" type="ORF">BHF71_10735</name>
</gene>
<comment type="caution">
    <text evidence="11">The sequence shown here is derived from an EMBL/GenBank/DDBJ whole genome shotgun (WGS) entry which is preliminary data.</text>
</comment>
<dbReference type="GO" id="GO:0047761">
    <property type="term" value="F:butyrate kinase activity"/>
    <property type="evidence" value="ECO:0007669"/>
    <property type="project" value="UniProtKB-UniRule"/>
</dbReference>
<keyword evidence="5 9" id="KW-0547">Nucleotide-binding</keyword>
<dbReference type="PIRSF" id="PIRSF036458">
    <property type="entry name" value="Butyrate_kin"/>
    <property type="match status" value="1"/>
</dbReference>
<evidence type="ECO:0000256" key="1">
    <source>
        <dbReference type="ARBA" id="ARBA00004496"/>
    </source>
</evidence>
<dbReference type="PANTHER" id="PTHR21060">
    <property type="entry name" value="ACETATE KINASE"/>
    <property type="match status" value="1"/>
</dbReference>
<keyword evidence="4 9" id="KW-0808">Transferase</keyword>
<dbReference type="NCBIfam" id="NF002834">
    <property type="entry name" value="PRK03011.1-5"/>
    <property type="match status" value="1"/>
</dbReference>
<dbReference type="HAMAP" id="MF_00542">
    <property type="entry name" value="Butyrate_kinase"/>
    <property type="match status" value="1"/>
</dbReference>
<evidence type="ECO:0000256" key="2">
    <source>
        <dbReference type="ARBA" id="ARBA00008748"/>
    </source>
</evidence>
<evidence type="ECO:0000256" key="3">
    <source>
        <dbReference type="ARBA" id="ARBA00022490"/>
    </source>
</evidence>
<organism evidence="11 12">
    <name type="scientific">Vulcanibacillus modesticaldus</name>
    <dbReference type="NCBI Taxonomy" id="337097"/>
    <lineage>
        <taxon>Bacteria</taxon>
        <taxon>Bacillati</taxon>
        <taxon>Bacillota</taxon>
        <taxon>Bacilli</taxon>
        <taxon>Bacillales</taxon>
        <taxon>Bacillaceae</taxon>
        <taxon>Vulcanibacillus</taxon>
    </lineage>
</organism>
<dbReference type="EMBL" id="MIJF01000048">
    <property type="protein sequence ID" value="OEF98844.1"/>
    <property type="molecule type" value="Genomic_DNA"/>
</dbReference>
<dbReference type="GO" id="GO:0005524">
    <property type="term" value="F:ATP binding"/>
    <property type="evidence" value="ECO:0007669"/>
    <property type="project" value="UniProtKB-KW"/>
</dbReference>
<keyword evidence="3 9" id="KW-0963">Cytoplasm</keyword>
<comment type="catalytic activity">
    <reaction evidence="8 9">
        <text>butanoate + ATP = butanoyl phosphate + ADP</text>
        <dbReference type="Rhea" id="RHEA:13585"/>
        <dbReference type="ChEBI" id="CHEBI:17968"/>
        <dbReference type="ChEBI" id="CHEBI:30616"/>
        <dbReference type="ChEBI" id="CHEBI:58079"/>
        <dbReference type="ChEBI" id="CHEBI:456216"/>
        <dbReference type="EC" id="2.7.2.7"/>
    </reaction>
</comment>
<sequence length="362" mass="40067">MENPKILAINPGSTSTKFAVFLGENQIFKETIRHEDKDLIHFPTVVSQLDYRLKLLIESLHYHNINLEELDAVVGRGGFLHPLKSGTYIVNKEMLDDLKTARYGEHASNLGALMAYELAKEQDIPAYIVDPIVVDEMEDVARLSGIPELERKSHVHALNIKAVSRKIAKRIGKDFQSLNFVVAHLGGGISIVAQRKGQIIDVNNANNEGPFSPERSGGLPAFQLVRLCYSGKFSEKEMLTRLTKKGGFYAYLGTKNAMEVEERATKGDKKAKLVLDGMIYQVSKEIGAMSAVLEGDVDGIILTGGLSFSDYIVQEITRKVKYIAPVFVVPGEAELESLALGALRILTNQEEARIYSVEINAY</sequence>
<dbReference type="Gene3D" id="3.30.420.40">
    <property type="match status" value="2"/>
</dbReference>
<evidence type="ECO:0000313" key="12">
    <source>
        <dbReference type="Proteomes" id="UP000243739"/>
    </source>
</evidence>
<dbReference type="RefSeq" id="WP_069657287.1">
    <property type="nucleotide sequence ID" value="NZ_MIJF01000048.1"/>
</dbReference>
<keyword evidence="7 9" id="KW-0067">ATP-binding</keyword>
<evidence type="ECO:0000256" key="5">
    <source>
        <dbReference type="ARBA" id="ARBA00022741"/>
    </source>
</evidence>
<protein>
    <recommendedName>
        <fullName evidence="9">Probable butyrate kinase</fullName>
        <shortName evidence="9">BK</shortName>
        <ecNumber evidence="9">2.7.2.7</ecNumber>
    </recommendedName>
    <alternativeName>
        <fullName evidence="9">Branched-chain carboxylic acid kinase</fullName>
    </alternativeName>
</protein>
<dbReference type="PROSITE" id="PS01075">
    <property type="entry name" value="ACETATE_KINASE_1"/>
    <property type="match status" value="1"/>
</dbReference>
<dbReference type="AlphaFoldDB" id="A0A1D2YT11"/>
<dbReference type="InterPro" id="IPR000890">
    <property type="entry name" value="Aliphatic_acid_kin_short-chain"/>
</dbReference>
<evidence type="ECO:0000256" key="10">
    <source>
        <dbReference type="RuleBase" id="RU003835"/>
    </source>
</evidence>
<dbReference type="InterPro" id="IPR043129">
    <property type="entry name" value="ATPase_NBD"/>
</dbReference>
<dbReference type="OrthoDB" id="9771859at2"/>
<evidence type="ECO:0000256" key="7">
    <source>
        <dbReference type="ARBA" id="ARBA00022840"/>
    </source>
</evidence>
<dbReference type="CDD" id="cd24011">
    <property type="entry name" value="ASKHA_NBD_BK"/>
    <property type="match status" value="1"/>
</dbReference>
<dbReference type="Proteomes" id="UP000243739">
    <property type="component" value="Unassembled WGS sequence"/>
</dbReference>
<dbReference type="InterPro" id="IPR023865">
    <property type="entry name" value="Aliphatic_acid_kinase_CS"/>
</dbReference>
<dbReference type="GO" id="GO:0005737">
    <property type="term" value="C:cytoplasm"/>
    <property type="evidence" value="ECO:0007669"/>
    <property type="project" value="UniProtKB-SubCell"/>
</dbReference>
<dbReference type="GO" id="GO:0008776">
    <property type="term" value="F:acetate kinase activity"/>
    <property type="evidence" value="ECO:0007669"/>
    <property type="project" value="TreeGrafter"/>
</dbReference>
<keyword evidence="12" id="KW-1185">Reference proteome</keyword>
<comment type="subcellular location">
    <subcellularLocation>
        <location evidence="1 9">Cytoplasm</location>
    </subcellularLocation>
</comment>
<dbReference type="EC" id="2.7.2.7" evidence="9"/>
<dbReference type="GO" id="GO:0006083">
    <property type="term" value="P:acetate metabolic process"/>
    <property type="evidence" value="ECO:0007669"/>
    <property type="project" value="TreeGrafter"/>
</dbReference>
<dbReference type="NCBIfam" id="TIGR02707">
    <property type="entry name" value="butyr_kinase"/>
    <property type="match status" value="1"/>
</dbReference>
<proteinExistence type="inferred from homology"/>
<dbReference type="Pfam" id="PF00871">
    <property type="entry name" value="Acetate_kinase"/>
    <property type="match status" value="1"/>
</dbReference>
<evidence type="ECO:0000256" key="6">
    <source>
        <dbReference type="ARBA" id="ARBA00022777"/>
    </source>
</evidence>
<evidence type="ECO:0000256" key="9">
    <source>
        <dbReference type="HAMAP-Rule" id="MF_00542"/>
    </source>
</evidence>
<evidence type="ECO:0000256" key="8">
    <source>
        <dbReference type="ARBA" id="ARBA00048596"/>
    </source>
</evidence>
<dbReference type="InterPro" id="IPR011245">
    <property type="entry name" value="Butyrate_kin"/>
</dbReference>
<dbReference type="SUPFAM" id="SSF53067">
    <property type="entry name" value="Actin-like ATPase domain"/>
    <property type="match status" value="2"/>
</dbReference>
<dbReference type="PRINTS" id="PR00471">
    <property type="entry name" value="ACETATEKNASE"/>
</dbReference>